<dbReference type="InterPro" id="IPR006849">
    <property type="entry name" value="Elp1"/>
</dbReference>
<dbReference type="EMBL" id="UZAE01008555">
    <property type="protein sequence ID" value="VDO02683.1"/>
    <property type="molecule type" value="Genomic_DNA"/>
</dbReference>
<dbReference type="GO" id="GO:0000049">
    <property type="term" value="F:tRNA binding"/>
    <property type="evidence" value="ECO:0007669"/>
    <property type="project" value="TreeGrafter"/>
</dbReference>
<evidence type="ECO:0000313" key="3">
    <source>
        <dbReference type="Proteomes" id="UP000278807"/>
    </source>
</evidence>
<organism evidence="4">
    <name type="scientific">Rodentolepis nana</name>
    <name type="common">Dwarf tapeworm</name>
    <name type="synonym">Hymenolepis nana</name>
    <dbReference type="NCBI Taxonomy" id="102285"/>
    <lineage>
        <taxon>Eukaryota</taxon>
        <taxon>Metazoa</taxon>
        <taxon>Spiralia</taxon>
        <taxon>Lophotrochozoa</taxon>
        <taxon>Platyhelminthes</taxon>
        <taxon>Cestoda</taxon>
        <taxon>Eucestoda</taxon>
        <taxon>Cyclophyllidea</taxon>
        <taxon>Hymenolepididae</taxon>
        <taxon>Rodentolepis</taxon>
    </lineage>
</organism>
<keyword evidence="3" id="KW-1185">Reference proteome</keyword>
<reference evidence="2 3" key="2">
    <citation type="submission" date="2018-11" db="EMBL/GenBank/DDBJ databases">
        <authorList>
            <consortium name="Pathogen Informatics"/>
        </authorList>
    </citation>
    <scope>NUCLEOTIDE SEQUENCE [LARGE SCALE GENOMIC DNA]</scope>
</reference>
<dbReference type="WBParaSite" id="HNAJ_0000682701-mRNA-1">
    <property type="protein sequence ID" value="HNAJ_0000682701-mRNA-1"/>
    <property type="gene ID" value="HNAJ_0000682701"/>
</dbReference>
<evidence type="ECO:0000259" key="1">
    <source>
        <dbReference type="Pfam" id="PF23925"/>
    </source>
</evidence>
<dbReference type="GO" id="GO:0005829">
    <property type="term" value="C:cytosol"/>
    <property type="evidence" value="ECO:0007669"/>
    <property type="project" value="TreeGrafter"/>
</dbReference>
<name>A0A0R3TID6_RODNA</name>
<evidence type="ECO:0000313" key="2">
    <source>
        <dbReference type="EMBL" id="VDO02683.1"/>
    </source>
</evidence>
<evidence type="ECO:0000313" key="4">
    <source>
        <dbReference type="WBParaSite" id="HNAJ_0000682701-mRNA-1"/>
    </source>
</evidence>
<feature type="domain" description="ELP1 alpha-solenoid" evidence="1">
    <location>
        <begin position="86"/>
        <end position="153"/>
    </location>
</feature>
<protein>
    <submittedName>
        <fullName evidence="4">BTB domain-containing protein</fullName>
    </submittedName>
</protein>
<dbReference type="AlphaFoldDB" id="A0A0R3TID6"/>
<dbReference type="Proteomes" id="UP000278807">
    <property type="component" value="Unassembled WGS sequence"/>
</dbReference>
<dbReference type="PANTHER" id="PTHR12747">
    <property type="entry name" value="ELONGATOR COMPLEX PROTEIN 1"/>
    <property type="match status" value="1"/>
</dbReference>
<dbReference type="UniPathway" id="UPA00988"/>
<reference evidence="4" key="1">
    <citation type="submission" date="2017-02" db="UniProtKB">
        <authorList>
            <consortium name="WormBaseParasite"/>
        </authorList>
    </citation>
    <scope>IDENTIFICATION</scope>
</reference>
<dbReference type="InterPro" id="IPR056167">
    <property type="entry name" value="A-sol_ELP1"/>
</dbReference>
<sequence length="162" mass="18388">MFSLNIIITCYFKVQCLFYHFFPVNSLMSTLKKRLSGNFGEESSSIGACATPRTLECGSKLVTVVAKGSKTVLQMPRGNIEDIHPRALVFNQLTPAFDELRHAEVIEIMRRHRINFNLLYDYCPRKFLSNINNFVNSISSPDHITLLVSDLSNFITLLSLLV</sequence>
<accession>A0A0R3TID6</accession>
<dbReference type="OrthoDB" id="40048at2759"/>
<dbReference type="GO" id="GO:0002926">
    <property type="term" value="P:tRNA wobble base 5-methoxycarbonylmethyl-2-thiouridinylation"/>
    <property type="evidence" value="ECO:0007669"/>
    <property type="project" value="TreeGrafter"/>
</dbReference>
<dbReference type="PANTHER" id="PTHR12747:SF0">
    <property type="entry name" value="ELONGATOR COMPLEX PROTEIN 1"/>
    <property type="match status" value="1"/>
</dbReference>
<dbReference type="Pfam" id="PF23925">
    <property type="entry name" value="A-sol_ELP1"/>
    <property type="match status" value="1"/>
</dbReference>
<gene>
    <name evidence="2" type="ORF">HNAJ_LOCUS6823</name>
</gene>
<dbReference type="GO" id="GO:0033588">
    <property type="term" value="C:elongator holoenzyme complex"/>
    <property type="evidence" value="ECO:0007669"/>
    <property type="project" value="InterPro"/>
</dbReference>
<dbReference type="STRING" id="102285.A0A0R3TID6"/>
<proteinExistence type="predicted"/>